<keyword evidence="3" id="KW-0963">Cytoplasm</keyword>
<evidence type="ECO:0000256" key="6">
    <source>
        <dbReference type="ARBA" id="ARBA00022840"/>
    </source>
</evidence>
<dbReference type="GeneID" id="28490093"/>
<evidence type="ECO:0000313" key="10">
    <source>
        <dbReference type="Proteomes" id="UP000066376"/>
    </source>
</evidence>
<evidence type="ECO:0000259" key="7">
    <source>
        <dbReference type="Pfam" id="PF08245"/>
    </source>
</evidence>
<sequence>MNVIVVGAGNAGRPVARLLNYAGHMVKITDPKNIEDFHMDVQKTLRLMESEGVELDLGVFEPSLDGIDTVYLSPTVPENAPAYKIIKEANLNVFTNDDFGRLADSFIDIDIIGITGSVGKTSTTHMVTEIFRTAGYQVWICSSMTQNLVSEVIVDGIIKGIPKKSDIAVLELPHGTAGLMAELKLKVGALLNIYEEHLSEFGGSMERYTQRKMFIAKNSENFITSIHCKDTVKEARPDAIFYAMVKDLPRYEPSKKSEYFDKVANFEEIAIGEGQVCNFIGDSAKGAIDIAYKFRNRSDELKKGSFQSEFHMMSYYYENAVAATAITMAYGLNVEIIKEGLANFKGLSVHMEYIGDYNGREVYIDASYLIEGITAALDFLGDRSLVLLLDNFDTSTYRDKKETGKLMGQYADVMVATGFNEVYQRVDIEPAQELLDAAVDSKAVKVIAGTMEEGAELAIKHSKPGDTILHLGPQLMQDPEGIMEKIVTGLEEGCKKYE</sequence>
<dbReference type="GO" id="GO:0008764">
    <property type="term" value="F:UDP-N-acetylmuramoylalanine-D-glutamate ligase activity"/>
    <property type="evidence" value="ECO:0007669"/>
    <property type="project" value="InterPro"/>
</dbReference>
<dbReference type="Pfam" id="PF08245">
    <property type="entry name" value="Mur_ligase_M"/>
    <property type="match status" value="1"/>
</dbReference>
<evidence type="ECO:0000256" key="1">
    <source>
        <dbReference type="ARBA" id="ARBA00004496"/>
    </source>
</evidence>
<dbReference type="PANTHER" id="PTHR43692">
    <property type="entry name" value="UDP-N-ACETYLMURAMOYLALANINE--D-GLUTAMATE LIGASE"/>
    <property type="match status" value="1"/>
</dbReference>
<dbReference type="RefSeq" id="WP_067148764.1">
    <property type="nucleotide sequence ID" value="NZ_CP014265.1"/>
</dbReference>
<comment type="pathway">
    <text evidence="2">Cell wall biogenesis; peptidoglycan biosynthesis.</text>
</comment>
<evidence type="ECO:0000313" key="11">
    <source>
        <dbReference type="Proteomes" id="UP000183442"/>
    </source>
</evidence>
<dbReference type="Gene3D" id="3.40.1190.10">
    <property type="entry name" value="Mur-like, catalytic domain"/>
    <property type="match status" value="1"/>
</dbReference>
<dbReference type="InterPro" id="IPR036565">
    <property type="entry name" value="Mur-like_cat_sf"/>
</dbReference>
<dbReference type="EMBL" id="FOTL01000021">
    <property type="protein sequence ID" value="SFL59916.1"/>
    <property type="molecule type" value="Genomic_DNA"/>
</dbReference>
<evidence type="ECO:0000313" key="8">
    <source>
        <dbReference type="EMBL" id="AMK16339.1"/>
    </source>
</evidence>
<dbReference type="OrthoDB" id="75177at2157"/>
<dbReference type="SUPFAM" id="SSF53244">
    <property type="entry name" value="MurD-like peptide ligases, peptide-binding domain"/>
    <property type="match status" value="1"/>
</dbReference>
<dbReference type="GO" id="GO:0005737">
    <property type="term" value="C:cytoplasm"/>
    <property type="evidence" value="ECO:0007669"/>
    <property type="project" value="UniProtKB-SubCell"/>
</dbReference>
<dbReference type="SUPFAM" id="SSF51984">
    <property type="entry name" value="MurCD N-terminal domain"/>
    <property type="match status" value="1"/>
</dbReference>
<dbReference type="Proteomes" id="UP000066376">
    <property type="component" value="Chromosome"/>
</dbReference>
<reference evidence="8 10" key="1">
    <citation type="journal article" date="2016" name="Genome Announc.">
        <title>Draft Genome Sequence of the Rumen Methanogen Methanobrevibacter olleyae YLM1.</title>
        <authorList>
            <person name="Kelly W.J."/>
            <person name="Li D."/>
            <person name="Lambie S.C."/>
            <person name="Cox F."/>
            <person name="Attwood G.T."/>
            <person name="Altermann E."/>
            <person name="Leahy S.C."/>
        </authorList>
    </citation>
    <scope>NUCLEOTIDE SEQUENCE [LARGE SCALE GENOMIC DNA]</scope>
    <source>
        <strain evidence="8 10">YLM1</strain>
    </source>
</reference>
<dbReference type="SUPFAM" id="SSF53623">
    <property type="entry name" value="MurD-like peptide ligases, catalytic domain"/>
    <property type="match status" value="1"/>
</dbReference>
<dbReference type="GO" id="GO:0051301">
    <property type="term" value="P:cell division"/>
    <property type="evidence" value="ECO:0007669"/>
    <property type="project" value="InterPro"/>
</dbReference>
<dbReference type="STRING" id="294671.YLM1_1784"/>
<reference evidence="11" key="3">
    <citation type="submission" date="2016-10" db="EMBL/GenBank/DDBJ databases">
        <authorList>
            <person name="Varghese N."/>
        </authorList>
    </citation>
    <scope>NUCLEOTIDE SEQUENCE [LARGE SCALE GENOMIC DNA]</scope>
    <source>
        <strain evidence="11">DSM 16632</strain>
    </source>
</reference>
<protein>
    <submittedName>
        <fullName evidence="8">Cell wall biosynthesis protein Mur ligase family</fullName>
    </submittedName>
    <submittedName>
        <fullName evidence="9">UDP-N-acetylmuramoylalanine--D-glutamate ligase</fullName>
    </submittedName>
</protein>
<reference evidence="9" key="4">
    <citation type="submission" date="2016-10" db="EMBL/GenBank/DDBJ databases">
        <authorList>
            <person name="de Groot N.N."/>
        </authorList>
    </citation>
    <scope>NUCLEOTIDE SEQUENCE [LARGE SCALE GENOMIC DNA]</scope>
    <source>
        <strain evidence="9">DSM 16632</strain>
    </source>
</reference>
<evidence type="ECO:0000256" key="2">
    <source>
        <dbReference type="ARBA" id="ARBA00004752"/>
    </source>
</evidence>
<dbReference type="PATRIC" id="fig|294671.3.peg.1854"/>
<dbReference type="InterPro" id="IPR036615">
    <property type="entry name" value="Mur_ligase_C_dom_sf"/>
</dbReference>
<keyword evidence="6" id="KW-0067">ATP-binding</keyword>
<dbReference type="EMBL" id="CP014265">
    <property type="protein sequence ID" value="AMK16339.1"/>
    <property type="molecule type" value="Genomic_DNA"/>
</dbReference>
<dbReference type="PANTHER" id="PTHR43692:SF1">
    <property type="entry name" value="UDP-N-ACETYLMURAMOYLALANINE--D-GLUTAMATE LIGASE"/>
    <property type="match status" value="1"/>
</dbReference>
<dbReference type="GO" id="GO:0005524">
    <property type="term" value="F:ATP binding"/>
    <property type="evidence" value="ECO:0007669"/>
    <property type="project" value="UniProtKB-KW"/>
</dbReference>
<dbReference type="GO" id="GO:0008360">
    <property type="term" value="P:regulation of cell shape"/>
    <property type="evidence" value="ECO:0007669"/>
    <property type="project" value="InterPro"/>
</dbReference>
<evidence type="ECO:0000256" key="5">
    <source>
        <dbReference type="ARBA" id="ARBA00022741"/>
    </source>
</evidence>
<evidence type="ECO:0000256" key="3">
    <source>
        <dbReference type="ARBA" id="ARBA00022490"/>
    </source>
</evidence>
<dbReference type="AlphaFoldDB" id="A0A126R2X8"/>
<evidence type="ECO:0000256" key="4">
    <source>
        <dbReference type="ARBA" id="ARBA00022598"/>
    </source>
</evidence>
<dbReference type="InterPro" id="IPR013221">
    <property type="entry name" value="Mur_ligase_cen"/>
</dbReference>
<keyword evidence="10" id="KW-1185">Reference proteome</keyword>
<proteinExistence type="predicted"/>
<keyword evidence="4 8" id="KW-0436">Ligase</keyword>
<dbReference type="Gene3D" id="3.40.50.720">
    <property type="entry name" value="NAD(P)-binding Rossmann-like Domain"/>
    <property type="match status" value="1"/>
</dbReference>
<gene>
    <name evidence="9" type="ORF">SAMN02910297_01303</name>
    <name evidence="8" type="ORF">YLM1_1784</name>
</gene>
<dbReference type="KEGG" id="mol:YLM1_1784"/>
<dbReference type="InterPro" id="IPR005762">
    <property type="entry name" value="MurD"/>
</dbReference>
<reference evidence="10" key="2">
    <citation type="submission" date="2016-02" db="EMBL/GenBank/DDBJ databases">
        <title>The draft genome sequence of the rumen methanogen Methanobrevibacter olleyae YLM1.</title>
        <authorList>
            <consortium name="New Zealand Agricultural Greenhouse Gas Research Centre/Pastoral Greenhouse Gas Research Consortium"/>
            <person name="Kelly W.J."/>
            <person name="Li D."/>
            <person name="Lambie S.C."/>
            <person name="Attwood G.T."/>
            <person name="Altermann E."/>
            <person name="Leahy S.C."/>
        </authorList>
    </citation>
    <scope>NUCLEOTIDE SEQUENCE [LARGE SCALE GENOMIC DNA]</scope>
    <source>
        <strain evidence="10">YLM1</strain>
    </source>
</reference>
<dbReference type="Proteomes" id="UP000183442">
    <property type="component" value="Unassembled WGS sequence"/>
</dbReference>
<accession>A0A126R2X8</accession>
<organism evidence="8 10">
    <name type="scientific">Methanobrevibacter olleyae</name>
    <dbReference type="NCBI Taxonomy" id="294671"/>
    <lineage>
        <taxon>Archaea</taxon>
        <taxon>Methanobacteriati</taxon>
        <taxon>Methanobacteriota</taxon>
        <taxon>Methanomada group</taxon>
        <taxon>Methanobacteria</taxon>
        <taxon>Methanobacteriales</taxon>
        <taxon>Methanobacteriaceae</taxon>
        <taxon>Methanobrevibacter</taxon>
    </lineage>
</organism>
<keyword evidence="5" id="KW-0547">Nucleotide-binding</keyword>
<feature type="domain" description="Mur ligase central" evidence="7">
    <location>
        <begin position="114"/>
        <end position="226"/>
    </location>
</feature>
<name>A0A126R2X8_METOL</name>
<comment type="subcellular location">
    <subcellularLocation>
        <location evidence="1">Cytoplasm</location>
    </subcellularLocation>
</comment>
<evidence type="ECO:0000313" key="9">
    <source>
        <dbReference type="EMBL" id="SFL59916.1"/>
    </source>
</evidence>